<name>A0A6M5YBF6_9BACT</name>
<dbReference type="RefSeq" id="WP_171740425.1">
    <property type="nucleotide sequence ID" value="NZ_CP053435.1"/>
</dbReference>
<proteinExistence type="predicted"/>
<keyword evidence="3" id="KW-1185">Reference proteome</keyword>
<keyword evidence="1" id="KW-0472">Membrane</keyword>
<evidence type="ECO:0000256" key="1">
    <source>
        <dbReference type="SAM" id="Phobius"/>
    </source>
</evidence>
<protein>
    <submittedName>
        <fullName evidence="2">Uncharacterized protein</fullName>
    </submittedName>
</protein>
<sequence>MFGSQILEVAIGIIFIFLLVSIICSALREGIEAWLKTRAAYLEYGIRELLHDKGAIGLAKSFFNHPLIYCLFSKDYNPTDKTKPPGLLANGSNLPSYIPAKNFAQALMDIAARGPSTDIRSSDPNAPAVSLENIRINLLSLQNPAIQRVLLLAIDSAEGDLNKAQENLEAWYNSSMDRVSGWYKRSTSWVLFWIGLFVAVALNINTVSIATYLSKNDIARAAIVARAAALAKDSTFLQEDFQKVSQELSSLALPIGWDNIDITWPKKNSNFNLWDNVLSWILGWLVTGLAVTMGAPFWFDLLNKVMVIRSTVKPHEKSLEEASEDRQLPTQRIAGVIPEVEPKNLPAKPIKTSPLPIGEQPMINVQAPLDADSDVDGCLDHSHDALDEDITNDEDLPVATGGVEI</sequence>
<keyword evidence="1" id="KW-1133">Transmembrane helix</keyword>
<reference evidence="2 3" key="1">
    <citation type="submission" date="2020-05" db="EMBL/GenBank/DDBJ databases">
        <title>Genome sequencing of Spirosoma sp. TS118.</title>
        <authorList>
            <person name="Lee J.-H."/>
            <person name="Jeong S."/>
            <person name="Zhao L."/>
            <person name="Jung J.-H."/>
            <person name="Kim M.-K."/>
            <person name="Lim S."/>
        </authorList>
    </citation>
    <scope>NUCLEOTIDE SEQUENCE [LARGE SCALE GENOMIC DNA]</scope>
    <source>
        <strain evidence="2 3">TS118</strain>
    </source>
</reference>
<gene>
    <name evidence="2" type="ORF">HNV11_14920</name>
</gene>
<dbReference type="Proteomes" id="UP000502756">
    <property type="component" value="Chromosome"/>
</dbReference>
<dbReference type="KEGG" id="stae:HNV11_14920"/>
<organism evidence="2 3">
    <name type="scientific">Spirosoma taeanense</name>
    <dbReference type="NCBI Taxonomy" id="2735870"/>
    <lineage>
        <taxon>Bacteria</taxon>
        <taxon>Pseudomonadati</taxon>
        <taxon>Bacteroidota</taxon>
        <taxon>Cytophagia</taxon>
        <taxon>Cytophagales</taxon>
        <taxon>Cytophagaceae</taxon>
        <taxon>Spirosoma</taxon>
    </lineage>
</organism>
<keyword evidence="1" id="KW-0812">Transmembrane</keyword>
<evidence type="ECO:0000313" key="3">
    <source>
        <dbReference type="Proteomes" id="UP000502756"/>
    </source>
</evidence>
<dbReference type="EMBL" id="CP053435">
    <property type="protein sequence ID" value="QJW90581.1"/>
    <property type="molecule type" value="Genomic_DNA"/>
</dbReference>
<feature type="transmembrane region" description="Helical" evidence="1">
    <location>
        <begin position="6"/>
        <end position="27"/>
    </location>
</feature>
<feature type="transmembrane region" description="Helical" evidence="1">
    <location>
        <begin position="277"/>
        <end position="299"/>
    </location>
</feature>
<evidence type="ECO:0000313" key="2">
    <source>
        <dbReference type="EMBL" id="QJW90581.1"/>
    </source>
</evidence>
<accession>A0A6M5YBF6</accession>
<dbReference type="AlphaFoldDB" id="A0A6M5YBF6"/>
<feature type="transmembrane region" description="Helical" evidence="1">
    <location>
        <begin position="190"/>
        <end position="213"/>
    </location>
</feature>